<keyword evidence="3" id="KW-1003">Cell membrane</keyword>
<gene>
    <name evidence="9" type="primary">eccD_2</name>
    <name evidence="9" type="ORF">GCM10009533_62350</name>
</gene>
<dbReference type="EMBL" id="BAAAGS010000069">
    <property type="protein sequence ID" value="GAA0556087.1"/>
    <property type="molecule type" value="Genomic_DNA"/>
</dbReference>
<feature type="transmembrane region" description="Helical" evidence="7">
    <location>
        <begin position="227"/>
        <end position="248"/>
    </location>
</feature>
<evidence type="ECO:0000256" key="7">
    <source>
        <dbReference type="SAM" id="Phobius"/>
    </source>
</evidence>
<keyword evidence="4 7" id="KW-0812">Transmembrane</keyword>
<dbReference type="Pfam" id="PF19053">
    <property type="entry name" value="EccD"/>
    <property type="match status" value="1"/>
</dbReference>
<feature type="transmembrane region" description="Helical" evidence="7">
    <location>
        <begin position="194"/>
        <end position="215"/>
    </location>
</feature>
<keyword evidence="6 7" id="KW-0472">Membrane</keyword>
<dbReference type="Pfam" id="PF08817">
    <property type="entry name" value="YukD"/>
    <property type="match status" value="1"/>
</dbReference>
<evidence type="ECO:0000256" key="3">
    <source>
        <dbReference type="ARBA" id="ARBA00022475"/>
    </source>
</evidence>
<feature type="transmembrane region" description="Helical" evidence="7">
    <location>
        <begin position="367"/>
        <end position="382"/>
    </location>
</feature>
<evidence type="ECO:0000256" key="2">
    <source>
        <dbReference type="ARBA" id="ARBA00006162"/>
    </source>
</evidence>
<keyword evidence="10" id="KW-1185">Reference proteome</keyword>
<dbReference type="PIRSF" id="PIRSF017804">
    <property type="entry name" value="Secretion_EccD1"/>
    <property type="match status" value="1"/>
</dbReference>
<feature type="transmembrane region" description="Helical" evidence="7">
    <location>
        <begin position="164"/>
        <end position="182"/>
    </location>
</feature>
<evidence type="ECO:0000256" key="4">
    <source>
        <dbReference type="ARBA" id="ARBA00022692"/>
    </source>
</evidence>
<dbReference type="Gene3D" id="3.10.20.90">
    <property type="entry name" value="Phosphatidylinositol 3-kinase Catalytic Subunit, Chain A, domain 1"/>
    <property type="match status" value="1"/>
</dbReference>
<comment type="caution">
    <text evidence="9">The sequence shown here is derived from an EMBL/GenBank/DDBJ whole genome shotgun (WGS) entry which is preliminary data.</text>
</comment>
<proteinExistence type="inferred from homology"/>
<dbReference type="InterPro" id="IPR024962">
    <property type="entry name" value="YukD-like"/>
</dbReference>
<evidence type="ECO:0000259" key="8">
    <source>
        <dbReference type="Pfam" id="PF19053"/>
    </source>
</evidence>
<feature type="transmembrane region" description="Helical" evidence="7">
    <location>
        <begin position="459"/>
        <end position="477"/>
    </location>
</feature>
<keyword evidence="5 7" id="KW-1133">Transmembrane helix</keyword>
<feature type="transmembrane region" description="Helical" evidence="7">
    <location>
        <begin position="255"/>
        <end position="278"/>
    </location>
</feature>
<evidence type="ECO:0000256" key="1">
    <source>
        <dbReference type="ARBA" id="ARBA00004651"/>
    </source>
</evidence>
<comment type="similarity">
    <text evidence="2">Belongs to the EccD/Snm4 family.</text>
</comment>
<feature type="transmembrane region" description="Helical" evidence="7">
    <location>
        <begin position="417"/>
        <end position="438"/>
    </location>
</feature>
<evidence type="ECO:0000313" key="9">
    <source>
        <dbReference type="EMBL" id="GAA0556087.1"/>
    </source>
</evidence>
<evidence type="ECO:0000256" key="5">
    <source>
        <dbReference type="ARBA" id="ARBA00022989"/>
    </source>
</evidence>
<name>A0ABP3NXZ1_SACER</name>
<reference evidence="10" key="1">
    <citation type="journal article" date="2019" name="Int. J. Syst. Evol. Microbiol.">
        <title>The Global Catalogue of Microorganisms (GCM) 10K type strain sequencing project: providing services to taxonomists for standard genome sequencing and annotation.</title>
        <authorList>
            <consortium name="The Broad Institute Genomics Platform"/>
            <consortium name="The Broad Institute Genome Sequencing Center for Infectious Disease"/>
            <person name="Wu L."/>
            <person name="Ma J."/>
        </authorList>
    </citation>
    <scope>NUCLEOTIDE SEQUENCE [LARGE SCALE GENOMIC DNA]</scope>
    <source>
        <strain evidence="10">JCM 10303</strain>
    </source>
</reference>
<feature type="transmembrane region" description="Helical" evidence="7">
    <location>
        <begin position="284"/>
        <end position="303"/>
    </location>
</feature>
<dbReference type="InterPro" id="IPR006707">
    <property type="entry name" value="T7SS_EccD"/>
</dbReference>
<protein>
    <submittedName>
        <fullName evidence="9">Type VII secretion integral membrane protein EccD</fullName>
    </submittedName>
</protein>
<sequence length="484" mass="49676">MNSSLDKPRVLGMTGTTQPTVGAGEVCRLTIYGPTSRIELAVPAHVPLADLLPTFLGHLGQELGNAGLDHGGWVLQRLGEAPLDEDLGTAALGLYDGDTLYLRPRNDQLPPADFDDLADGVATGISERKDAWRPELTRRLFLGLVGATLAFAVLMVPLLGDGGAVALVSGVAALVLLVGAAATSRALGDRSGSVVLSAGAIGFAFVAGSALPSIGRSLLDGPRVLSAPSILSAACCVAVFAVLGRLVVGRGPDSGFISAAVSAVLAAIASGLSLLEVIGAKGGAAIVLAVTLMLGMRVPVLAARMAGLRVLPLPETPEEFQQDIDPEPSRDVLERTARADAFVTALYIGLGIVGAGCLTVLAWSPGWAPVTLALVASVLLMLHCRELVSARQRIAVLMPGVVGAAMSLTAVCAEGNAVLRLVVVVALVAVAGLLYAGARILPGRKLLPYWGRAADWGQTTLAISIIPLVLAAMDLYSRVRSGWS</sequence>
<dbReference type="Proteomes" id="UP001500729">
    <property type="component" value="Unassembled WGS sequence"/>
</dbReference>
<dbReference type="NCBIfam" id="TIGR03920">
    <property type="entry name" value="T7SS_EccD"/>
    <property type="match status" value="1"/>
</dbReference>
<feature type="transmembrane region" description="Helical" evidence="7">
    <location>
        <begin position="140"/>
        <end position="158"/>
    </location>
</feature>
<evidence type="ECO:0000313" key="10">
    <source>
        <dbReference type="Proteomes" id="UP001500729"/>
    </source>
</evidence>
<organism evidence="9 10">
    <name type="scientific">Saccharopolyspora erythraea</name>
    <name type="common">Streptomyces erythraeus</name>
    <dbReference type="NCBI Taxonomy" id="1836"/>
    <lineage>
        <taxon>Bacteria</taxon>
        <taxon>Bacillati</taxon>
        <taxon>Actinomycetota</taxon>
        <taxon>Actinomycetes</taxon>
        <taxon>Pseudonocardiales</taxon>
        <taxon>Pseudonocardiaceae</taxon>
        <taxon>Saccharopolyspora</taxon>
    </lineage>
</organism>
<feature type="domain" description="EccD-like transmembrane" evidence="8">
    <location>
        <begin position="137"/>
        <end position="481"/>
    </location>
</feature>
<accession>A0ABP3NXZ1</accession>
<evidence type="ECO:0000256" key="6">
    <source>
        <dbReference type="ARBA" id="ARBA00023136"/>
    </source>
</evidence>
<comment type="subcellular location">
    <subcellularLocation>
        <location evidence="1">Cell membrane</location>
        <topology evidence="1">Multi-pass membrane protein</topology>
    </subcellularLocation>
</comment>
<dbReference type="InterPro" id="IPR044049">
    <property type="entry name" value="EccD_transm"/>
</dbReference>
<feature type="transmembrane region" description="Helical" evidence="7">
    <location>
        <begin position="339"/>
        <end position="361"/>
    </location>
</feature>